<dbReference type="OrthoDB" id="3644474at2759"/>
<organism evidence="2 3">
    <name type="scientific">Pseudocercospora musae</name>
    <dbReference type="NCBI Taxonomy" id="113226"/>
    <lineage>
        <taxon>Eukaryota</taxon>
        <taxon>Fungi</taxon>
        <taxon>Dikarya</taxon>
        <taxon>Ascomycota</taxon>
        <taxon>Pezizomycotina</taxon>
        <taxon>Dothideomycetes</taxon>
        <taxon>Dothideomycetidae</taxon>
        <taxon>Mycosphaerellales</taxon>
        <taxon>Mycosphaerellaceae</taxon>
        <taxon>Pseudocercospora</taxon>
    </lineage>
</organism>
<evidence type="ECO:0008006" key="4">
    <source>
        <dbReference type="Google" id="ProtNLM"/>
    </source>
</evidence>
<accession>A0A139IDU7</accession>
<keyword evidence="3" id="KW-1185">Reference proteome</keyword>
<evidence type="ECO:0000256" key="1">
    <source>
        <dbReference type="SAM" id="SignalP"/>
    </source>
</evidence>
<feature type="chain" id="PRO_5007297353" description="Apple domain-containing protein" evidence="1">
    <location>
        <begin position="18"/>
        <end position="351"/>
    </location>
</feature>
<reference evidence="2 3" key="1">
    <citation type="submission" date="2015-07" db="EMBL/GenBank/DDBJ databases">
        <title>Comparative genomics of the Sigatoka disease complex on banana suggests a link between parallel evolutionary changes in Pseudocercospora fijiensis and Pseudocercospora eumusae and increased virulence on the banana host.</title>
        <authorList>
            <person name="Chang T.-C."/>
            <person name="Salvucci A."/>
            <person name="Crous P.W."/>
            <person name="Stergiopoulos I."/>
        </authorList>
    </citation>
    <scope>NUCLEOTIDE SEQUENCE [LARGE SCALE GENOMIC DNA]</scope>
    <source>
        <strain evidence="2 3">CBS 116634</strain>
    </source>
</reference>
<evidence type="ECO:0000313" key="2">
    <source>
        <dbReference type="EMBL" id="KXT12829.1"/>
    </source>
</evidence>
<gene>
    <name evidence="2" type="ORF">AC579_7617</name>
</gene>
<sequence>MFPTALLVALAAATASAAPNGPKLSTSIDSCQKTITKYRPGFGAIGPLSTNTRTTSHTVHSTITACGAQSTVTTTITPDPVTQTVNGTNAKNLLVNTGQECTSTTTISESVATVYTGTYSASQSKQSAAPLSQRSPLLKPNLLGKVFHRLGQNALLNQKAFEVDCLEQVTTHVITTTTVHDAPATRTVTAETPIVYVTPQEGIKAALATAPVNITTTRTAQPAVNTSGGGVCTVTAGASSTTTQHSKCAPTNLISEVDGKGIGQTQGDESNTRGLADGADPSACCQLCVDTEDCAASEDDPDAGNCFLWYTEPSCGRGFNYSVGSNDIAPGAGFLLQTGCGTIAAVDTPTA</sequence>
<dbReference type="AlphaFoldDB" id="A0A139IDU7"/>
<name>A0A139IDU7_9PEZI</name>
<protein>
    <recommendedName>
        <fullName evidence="4">Apple domain-containing protein</fullName>
    </recommendedName>
</protein>
<dbReference type="Proteomes" id="UP000073492">
    <property type="component" value="Unassembled WGS sequence"/>
</dbReference>
<dbReference type="EMBL" id="LFZO01000138">
    <property type="protein sequence ID" value="KXT12829.1"/>
    <property type="molecule type" value="Genomic_DNA"/>
</dbReference>
<feature type="signal peptide" evidence="1">
    <location>
        <begin position="1"/>
        <end position="17"/>
    </location>
</feature>
<keyword evidence="1" id="KW-0732">Signal</keyword>
<evidence type="ECO:0000313" key="3">
    <source>
        <dbReference type="Proteomes" id="UP000073492"/>
    </source>
</evidence>
<proteinExistence type="predicted"/>
<comment type="caution">
    <text evidence="2">The sequence shown here is derived from an EMBL/GenBank/DDBJ whole genome shotgun (WGS) entry which is preliminary data.</text>
</comment>